<accession>A0A4Q4MNG2</accession>
<name>A0A4Q4MNG2_ALTAL</name>
<comment type="caution">
    <text evidence="1">The sequence shown here is derived from an EMBL/GenBank/DDBJ whole genome shotgun (WGS) entry which is preliminary data.</text>
</comment>
<dbReference type="AlphaFoldDB" id="A0A4Q4MNG2"/>
<reference evidence="2" key="1">
    <citation type="journal article" date="2019" name="bioRxiv">
        <title>Genomics, evolutionary history and diagnostics of the Alternaria alternata species group including apple and Asian pear pathotypes.</title>
        <authorList>
            <person name="Armitage A.D."/>
            <person name="Cockerton H.M."/>
            <person name="Sreenivasaprasad S."/>
            <person name="Woodhall J.W."/>
            <person name="Lane C.R."/>
            <person name="Harrison R.J."/>
            <person name="Clarkson J.P."/>
        </authorList>
    </citation>
    <scope>NUCLEOTIDE SEQUENCE [LARGE SCALE GENOMIC DNA]</scope>
    <source>
        <strain evidence="2">FERA 1177</strain>
    </source>
</reference>
<proteinExistence type="predicted"/>
<evidence type="ECO:0000313" key="2">
    <source>
        <dbReference type="Proteomes" id="UP000291422"/>
    </source>
</evidence>
<dbReference type="Proteomes" id="UP000291422">
    <property type="component" value="Unassembled WGS sequence"/>
</dbReference>
<gene>
    <name evidence="1" type="ORF">AA0117_g13263</name>
</gene>
<evidence type="ECO:0000313" key="1">
    <source>
        <dbReference type="EMBL" id="RYN56241.1"/>
    </source>
</evidence>
<organism evidence="1 2">
    <name type="scientific">Alternaria alternata</name>
    <name type="common">Alternaria rot fungus</name>
    <name type="synonym">Torula alternata</name>
    <dbReference type="NCBI Taxonomy" id="5599"/>
    <lineage>
        <taxon>Eukaryota</taxon>
        <taxon>Fungi</taxon>
        <taxon>Dikarya</taxon>
        <taxon>Ascomycota</taxon>
        <taxon>Pezizomycotina</taxon>
        <taxon>Dothideomycetes</taxon>
        <taxon>Pleosporomycetidae</taxon>
        <taxon>Pleosporales</taxon>
        <taxon>Pleosporineae</taxon>
        <taxon>Pleosporaceae</taxon>
        <taxon>Alternaria</taxon>
        <taxon>Alternaria sect. Alternaria</taxon>
        <taxon>Alternaria alternata complex</taxon>
    </lineage>
</organism>
<sequence>MDCFAELEELLCEQAHNAFKELLFPGEIETHGRTNGPREWDVLPNNYQKALNLGFGVSTNDSTQVYKRAQSLLDLPSRHERLFAEEARMRSNIAKIVKVLEGESVEEVAEEIEKYLRITQGQPCIDRQTVEVVRTCFKQLDYDLDNLIFQHCARAPVEPPPPQNN</sequence>
<dbReference type="EMBL" id="PDXD01000184">
    <property type="protein sequence ID" value="RYN56241.1"/>
    <property type="molecule type" value="Genomic_DNA"/>
</dbReference>
<protein>
    <submittedName>
        <fullName evidence="1">Uncharacterized protein</fullName>
    </submittedName>
</protein>